<dbReference type="Pfam" id="PF11915">
    <property type="entry name" value="DUF3433"/>
    <property type="match status" value="1"/>
</dbReference>
<dbReference type="AlphaFoldDB" id="A0A1Y1ZGX5"/>
<keyword evidence="1" id="KW-0472">Membrane</keyword>
<dbReference type="PANTHER" id="PTHR37544:SF3">
    <property type="entry name" value="SPRAY"/>
    <property type="match status" value="1"/>
</dbReference>
<proteinExistence type="predicted"/>
<accession>A0A1Y1ZGX5</accession>
<reference evidence="2 3" key="1">
    <citation type="submission" date="2016-07" db="EMBL/GenBank/DDBJ databases">
        <title>Pervasive Adenine N6-methylation of Active Genes in Fungi.</title>
        <authorList>
            <consortium name="DOE Joint Genome Institute"/>
            <person name="Mondo S.J."/>
            <person name="Dannebaum R.O."/>
            <person name="Kuo R.C."/>
            <person name="Labutti K."/>
            <person name="Haridas S."/>
            <person name="Kuo A."/>
            <person name="Salamov A."/>
            <person name="Ahrendt S.R."/>
            <person name="Lipzen A."/>
            <person name="Sullivan W."/>
            <person name="Andreopoulos W.B."/>
            <person name="Clum A."/>
            <person name="Lindquist E."/>
            <person name="Daum C."/>
            <person name="Ramamoorthy G.K."/>
            <person name="Gryganskyi A."/>
            <person name="Culley D."/>
            <person name="Magnuson J.K."/>
            <person name="James T.Y."/>
            <person name="O'Malley M.A."/>
            <person name="Stajich J.E."/>
            <person name="Spatafora J.W."/>
            <person name="Visel A."/>
            <person name="Grigoriev I.V."/>
        </authorList>
    </citation>
    <scope>NUCLEOTIDE SEQUENCE [LARGE SCALE GENOMIC DNA]</scope>
    <source>
        <strain evidence="2 3">CBS 115471</strain>
    </source>
</reference>
<keyword evidence="1" id="KW-0812">Transmembrane</keyword>
<gene>
    <name evidence="2" type="ORF">BCR34DRAFT_369731</name>
</gene>
<name>A0A1Y1ZGX5_9PLEO</name>
<dbReference type="PANTHER" id="PTHR37544">
    <property type="entry name" value="SPRAY-RELATED"/>
    <property type="match status" value="1"/>
</dbReference>
<feature type="transmembrane region" description="Helical" evidence="1">
    <location>
        <begin position="492"/>
        <end position="512"/>
    </location>
</feature>
<feature type="transmembrane region" description="Helical" evidence="1">
    <location>
        <begin position="6"/>
        <end position="26"/>
    </location>
</feature>
<protein>
    <submittedName>
        <fullName evidence="2">Uncharacterized protein</fullName>
    </submittedName>
</protein>
<dbReference type="EMBL" id="MCFA01000085">
    <property type="protein sequence ID" value="ORY09512.1"/>
    <property type="molecule type" value="Genomic_DNA"/>
</dbReference>
<keyword evidence="3" id="KW-1185">Reference proteome</keyword>
<evidence type="ECO:0000313" key="2">
    <source>
        <dbReference type="EMBL" id="ORY09512.1"/>
    </source>
</evidence>
<evidence type="ECO:0000313" key="3">
    <source>
        <dbReference type="Proteomes" id="UP000193144"/>
    </source>
</evidence>
<comment type="caution">
    <text evidence="2">The sequence shown here is derived from an EMBL/GenBank/DDBJ whole genome shotgun (WGS) entry which is preliminary data.</text>
</comment>
<dbReference type="InterPro" id="IPR021840">
    <property type="entry name" value="DUF3433"/>
</dbReference>
<sequence>MILHPLLLISIFLSTMVIITIVYIYIVRSRSSGFQMWFQPTYALSQRSRDEVLRYLQKALFKGLPTLVLISIGFWWESVERYYRATQPYASLAHGAMGKDSICLDYIHSFHITTSYKALRNNHLLLAYVTFTTFAVKMGIVLTSGIFSMNEIGHKPGRDLPLSRNWRDGTFVDMVDDDFRRTLKRSALSRAVFGYPHTPGFIFEPWVFPSARFDGPQFQLNLTGIMGSLDCAPAVTGFSMDGSNNRSAFLIEGDCQGNIWNNVCLPPIDQGELNPADSSQACMAWRYIDEAECSKLSPGDGGRWWILGLKGTLDSQLPHNNSFASIAQNMSLLCRPAMYTSNKAISVIKDSNNEVWINKYNGAYAELPAGKWKGEKDSSLDFVTFSSRLLNDTFAGELYPATDDGWYDYFSVLTVLGSRDNKDRFFTNATAVASAASYTYSRVISSLISQNLISSGKGENATVLLQPIPEHSKTAPLVNVSPLANMATVARVPLYFATGILCIYCSAIICIWPRRKRRMPLDISYPANAMTMVYDSHLMEIIRTCGETKDFKALHKLEFAIGHYQGMSGQPRIGIDLKSRVTEIKGKDRFCGIC</sequence>
<dbReference type="OrthoDB" id="5332281at2759"/>
<dbReference type="Proteomes" id="UP000193144">
    <property type="component" value="Unassembled WGS sequence"/>
</dbReference>
<keyword evidence="1" id="KW-1133">Transmembrane helix</keyword>
<evidence type="ECO:0000256" key="1">
    <source>
        <dbReference type="SAM" id="Phobius"/>
    </source>
</evidence>
<organism evidence="2 3">
    <name type="scientific">Clohesyomyces aquaticus</name>
    <dbReference type="NCBI Taxonomy" id="1231657"/>
    <lineage>
        <taxon>Eukaryota</taxon>
        <taxon>Fungi</taxon>
        <taxon>Dikarya</taxon>
        <taxon>Ascomycota</taxon>
        <taxon>Pezizomycotina</taxon>
        <taxon>Dothideomycetes</taxon>
        <taxon>Pleosporomycetidae</taxon>
        <taxon>Pleosporales</taxon>
        <taxon>Lindgomycetaceae</taxon>
        <taxon>Clohesyomyces</taxon>
    </lineage>
</organism>